<comment type="caution">
    <text evidence="2">The sequence shown here is derived from an EMBL/GenBank/DDBJ whole genome shotgun (WGS) entry which is preliminary data.</text>
</comment>
<dbReference type="OrthoDB" id="2906425at2759"/>
<dbReference type="InterPro" id="IPR011009">
    <property type="entry name" value="Kinase-like_dom_sf"/>
</dbReference>
<proteinExistence type="predicted"/>
<accession>A0A4Z1HLG8</accession>
<dbReference type="Pfam" id="PF01636">
    <property type="entry name" value="APH"/>
    <property type="match status" value="1"/>
</dbReference>
<evidence type="ECO:0000313" key="2">
    <source>
        <dbReference type="EMBL" id="TGO49734.1"/>
    </source>
</evidence>
<gene>
    <name evidence="2" type="ORF">BCON_0201g00020</name>
</gene>
<dbReference type="AlphaFoldDB" id="A0A4Z1HLG8"/>
<evidence type="ECO:0000259" key="1">
    <source>
        <dbReference type="Pfam" id="PF01636"/>
    </source>
</evidence>
<name>A0A4Z1HLG8_9HELO</name>
<dbReference type="EMBL" id="PQXN01000201">
    <property type="protein sequence ID" value="TGO49734.1"/>
    <property type="molecule type" value="Genomic_DNA"/>
</dbReference>
<keyword evidence="3" id="KW-1185">Reference proteome</keyword>
<dbReference type="Gene3D" id="3.90.1200.10">
    <property type="match status" value="1"/>
</dbReference>
<dbReference type="SUPFAM" id="SSF56112">
    <property type="entry name" value="Protein kinase-like (PK-like)"/>
    <property type="match status" value="1"/>
</dbReference>
<dbReference type="InterPro" id="IPR002575">
    <property type="entry name" value="Aminoglycoside_PTrfase"/>
</dbReference>
<protein>
    <recommendedName>
        <fullName evidence="1">Aminoglycoside phosphotransferase domain-containing protein</fullName>
    </recommendedName>
</protein>
<sequence length="415" mass="48022">MEEEKVKQLPPRVIQHMSEFDTTYHPGIDPKDLIHLVHDTVVSELNAEDFGSPPPSKGEIFCYNCGLDDDHARHGYTSRVKIKHIRQNNAIWELGGPDGPWLLKDEINTAKDCKSVDYTVQKFLRDANLGLPLVEMYKFGGGDKKFNFTMMSRAKGKPLGELREIICNEQYKDLEMDLIKHIKSIRQFTSPSHAERRNEEEWLENLTPAMRKALLWKLWTRNKAGLQNPTRRDAWVKRADEHIVKIKAGFPKGGPYVLTHGDLHDLNIYGSNDNSDQKWKVTAIIDWETAGYFPWWVEIARNPRLLCGPGTIEEKILEFCPPTFNKEDWDPMMKAIESVGKLWSEGGYVAMSSHGKGGANTWYSKEFCECHKHHDAFDPELSDPDDDPESECFRDKYDFDKDEREFLRWFKTIST</sequence>
<dbReference type="PANTHER" id="PTHR21310">
    <property type="entry name" value="AMINOGLYCOSIDE PHOSPHOTRANSFERASE-RELATED-RELATED"/>
    <property type="match status" value="1"/>
</dbReference>
<feature type="domain" description="Aminoglycoside phosphotransferase" evidence="1">
    <location>
        <begin position="92"/>
        <end position="301"/>
    </location>
</feature>
<dbReference type="PANTHER" id="PTHR21310:SF55">
    <property type="entry name" value="AMINOGLYCOSIDE PHOSPHOTRANSFERASE DOMAIN-CONTAINING PROTEIN"/>
    <property type="match status" value="1"/>
</dbReference>
<dbReference type="InterPro" id="IPR051678">
    <property type="entry name" value="AGP_Transferase"/>
</dbReference>
<reference evidence="2 3" key="1">
    <citation type="submission" date="2017-12" db="EMBL/GenBank/DDBJ databases">
        <title>Comparative genomics of Botrytis spp.</title>
        <authorList>
            <person name="Valero-Jimenez C.A."/>
            <person name="Tapia P."/>
            <person name="Veloso J."/>
            <person name="Silva-Moreno E."/>
            <person name="Staats M."/>
            <person name="Valdes J.H."/>
            <person name="Van Kan J.A.L."/>
        </authorList>
    </citation>
    <scope>NUCLEOTIDE SEQUENCE [LARGE SCALE GENOMIC DNA]</scope>
    <source>
        <strain evidence="2 3">MUCL11595</strain>
    </source>
</reference>
<organism evidence="2 3">
    <name type="scientific">Botryotinia convoluta</name>
    <dbReference type="NCBI Taxonomy" id="54673"/>
    <lineage>
        <taxon>Eukaryota</taxon>
        <taxon>Fungi</taxon>
        <taxon>Dikarya</taxon>
        <taxon>Ascomycota</taxon>
        <taxon>Pezizomycotina</taxon>
        <taxon>Leotiomycetes</taxon>
        <taxon>Helotiales</taxon>
        <taxon>Sclerotiniaceae</taxon>
        <taxon>Botryotinia</taxon>
    </lineage>
</organism>
<dbReference type="Proteomes" id="UP000297527">
    <property type="component" value="Unassembled WGS sequence"/>
</dbReference>
<evidence type="ECO:0000313" key="3">
    <source>
        <dbReference type="Proteomes" id="UP000297527"/>
    </source>
</evidence>